<dbReference type="EMBL" id="JADKFW010000013">
    <property type="protein sequence ID" value="MBK9718824.1"/>
    <property type="molecule type" value="Genomic_DNA"/>
</dbReference>
<accession>A0A9D7XE96</accession>
<comment type="caution">
    <text evidence="1">The sequence shown here is derived from an EMBL/GenBank/DDBJ whole genome shotgun (WGS) entry which is preliminary data.</text>
</comment>
<gene>
    <name evidence="1" type="ORF">IPO85_15165</name>
</gene>
<name>A0A9D7XE96_9BACT</name>
<proteinExistence type="predicted"/>
<protein>
    <submittedName>
        <fullName evidence="1">Uncharacterized protein</fullName>
    </submittedName>
</protein>
<dbReference type="AlphaFoldDB" id="A0A9D7XE96"/>
<reference evidence="1 2" key="1">
    <citation type="submission" date="2020-10" db="EMBL/GenBank/DDBJ databases">
        <title>Connecting structure to function with the recovery of over 1000 high-quality activated sludge metagenome-assembled genomes encoding full-length rRNA genes using long-read sequencing.</title>
        <authorList>
            <person name="Singleton C.M."/>
            <person name="Petriglieri F."/>
            <person name="Kristensen J.M."/>
            <person name="Kirkegaard R.H."/>
            <person name="Michaelsen T.Y."/>
            <person name="Andersen M.H."/>
            <person name="Karst S.M."/>
            <person name="Dueholm M.S."/>
            <person name="Nielsen P.H."/>
            <person name="Albertsen M."/>
        </authorList>
    </citation>
    <scope>NUCLEOTIDE SEQUENCE [LARGE SCALE GENOMIC DNA]</scope>
    <source>
        <strain evidence="1">Ribe_18-Q3-R11-54_BAT3C.373</strain>
    </source>
</reference>
<evidence type="ECO:0000313" key="1">
    <source>
        <dbReference type="EMBL" id="MBK9718824.1"/>
    </source>
</evidence>
<dbReference type="Proteomes" id="UP000808349">
    <property type="component" value="Unassembled WGS sequence"/>
</dbReference>
<evidence type="ECO:0000313" key="2">
    <source>
        <dbReference type="Proteomes" id="UP000808349"/>
    </source>
</evidence>
<sequence>MLLESILTLERLIFNPSGNSIMDFMTTNYNVYGRPGTEAGTYLFHSRGLRKIRDEYYEFNFKRTIKKDFKSQSEFDNYIEEIITPLDIKIFESHEVLN</sequence>
<organism evidence="1 2">
    <name type="scientific">Candidatus Defluviibacterium haderslevense</name>
    <dbReference type="NCBI Taxonomy" id="2981993"/>
    <lineage>
        <taxon>Bacteria</taxon>
        <taxon>Pseudomonadati</taxon>
        <taxon>Bacteroidota</taxon>
        <taxon>Saprospiria</taxon>
        <taxon>Saprospirales</taxon>
        <taxon>Saprospiraceae</taxon>
        <taxon>Candidatus Defluviibacterium</taxon>
    </lineage>
</organism>